<evidence type="ECO:0000256" key="7">
    <source>
        <dbReference type="RuleBase" id="RU003707"/>
    </source>
</evidence>
<dbReference type="GO" id="GO:0006635">
    <property type="term" value="P:fatty acid beta-oxidation"/>
    <property type="evidence" value="ECO:0007669"/>
    <property type="project" value="TreeGrafter"/>
</dbReference>
<organism evidence="8 9">
    <name type="scientific">Syntrophomonas zehnderi OL-4</name>
    <dbReference type="NCBI Taxonomy" id="690567"/>
    <lineage>
        <taxon>Bacteria</taxon>
        <taxon>Bacillati</taxon>
        <taxon>Bacillota</taxon>
        <taxon>Clostridia</taxon>
        <taxon>Eubacteriales</taxon>
        <taxon>Syntrophomonadaceae</taxon>
        <taxon>Syntrophomonas</taxon>
    </lineage>
</organism>
<dbReference type="AlphaFoldDB" id="A0A0E4C950"/>
<keyword evidence="9" id="KW-1185">Reference proteome</keyword>
<reference evidence="8 9" key="1">
    <citation type="submission" date="2015-03" db="EMBL/GenBank/DDBJ databases">
        <authorList>
            <person name="Murphy D."/>
        </authorList>
    </citation>
    <scope>NUCLEOTIDE SEQUENCE [LARGE SCALE GENOMIC DNA]</scope>
    <source>
        <strain evidence="8 9">OL-4</strain>
    </source>
</reference>
<comment type="pathway">
    <text evidence="1">Lipid metabolism; butanoate metabolism.</text>
</comment>
<evidence type="ECO:0000256" key="2">
    <source>
        <dbReference type="ARBA" id="ARBA00005254"/>
    </source>
</evidence>
<dbReference type="Gene3D" id="1.10.12.10">
    <property type="entry name" value="Lyase 2-enoyl-coa Hydratase, Chain A, domain 2"/>
    <property type="match status" value="1"/>
</dbReference>
<dbReference type="CDD" id="cd06558">
    <property type="entry name" value="crotonase-like"/>
    <property type="match status" value="1"/>
</dbReference>
<evidence type="ECO:0000256" key="5">
    <source>
        <dbReference type="ARBA" id="ARBA00050624"/>
    </source>
</evidence>
<dbReference type="PANTHER" id="PTHR11941">
    <property type="entry name" value="ENOYL-COA HYDRATASE-RELATED"/>
    <property type="match status" value="1"/>
</dbReference>
<dbReference type="PANTHER" id="PTHR11941:SF54">
    <property type="entry name" value="ENOYL-COA HYDRATASE, MITOCHONDRIAL"/>
    <property type="match status" value="1"/>
</dbReference>
<gene>
    <name evidence="8" type="ORF">1975</name>
</gene>
<dbReference type="SUPFAM" id="SSF52096">
    <property type="entry name" value="ClpP/crotonase"/>
    <property type="match status" value="1"/>
</dbReference>
<evidence type="ECO:0000256" key="1">
    <source>
        <dbReference type="ARBA" id="ARBA00005086"/>
    </source>
</evidence>
<dbReference type="GO" id="GO:0018812">
    <property type="term" value="F:3-hydroxyacyl-CoA dehydratase activity"/>
    <property type="evidence" value="ECO:0007669"/>
    <property type="project" value="UniProtKB-EC"/>
</dbReference>
<dbReference type="Pfam" id="PF00378">
    <property type="entry name" value="ECH_1"/>
    <property type="match status" value="1"/>
</dbReference>
<dbReference type="InterPro" id="IPR029045">
    <property type="entry name" value="ClpP/crotonase-like_dom_sf"/>
</dbReference>
<sequence>MAENYRGIDYETILAWVEDGIGYLQFNRPKAFNAVNYKLLLEATEALNFFSDDPEVKVIIICGNENAFAAGADLKAVAGYTAFEARDFLDKVHQCMFAIEDNHKPTVAAVRGLALGGGLETVMACDIHIIAENATLGLPEINLGIFPGAGGTQRFPRITSMNIAKQYILTGDFFDAQTALRIGLANMVVPAEEVMDAAKKMARKLAKKSPLALREAKNAVNMSMNYDIKAGCRAEQIAWSMLFASEDQKEGMNAFLESRKAEFKGK</sequence>
<protein>
    <recommendedName>
        <fullName evidence="6">short-chain-enoyl-CoA hydratase</fullName>
        <ecNumber evidence="6">4.2.1.150</ecNumber>
    </recommendedName>
</protein>
<accession>A0A0E4C950</accession>
<dbReference type="RefSeq" id="WP_052729713.1">
    <property type="nucleotide sequence ID" value="NZ_CGIH01000032.1"/>
</dbReference>
<dbReference type="PROSITE" id="PS00166">
    <property type="entry name" value="ENOYL_COA_HYDRATASE"/>
    <property type="match status" value="1"/>
</dbReference>
<evidence type="ECO:0000256" key="6">
    <source>
        <dbReference type="ARBA" id="ARBA00067035"/>
    </source>
</evidence>
<evidence type="ECO:0000313" key="9">
    <source>
        <dbReference type="Proteomes" id="UP000045545"/>
    </source>
</evidence>
<dbReference type="FunFam" id="1.10.12.10:FF:000001">
    <property type="entry name" value="Probable enoyl-CoA hydratase, mitochondrial"/>
    <property type="match status" value="1"/>
</dbReference>
<keyword evidence="4" id="KW-0456">Lyase</keyword>
<dbReference type="InterPro" id="IPR014748">
    <property type="entry name" value="Enoyl-CoA_hydra_C"/>
</dbReference>
<dbReference type="EMBL" id="CGIH01000032">
    <property type="protein sequence ID" value="CFX83522.1"/>
    <property type="molecule type" value="Genomic_DNA"/>
</dbReference>
<dbReference type="InterPro" id="IPR001753">
    <property type="entry name" value="Enoyl-CoA_hydra/iso"/>
</dbReference>
<dbReference type="FunFam" id="3.90.226.10:FF:000009">
    <property type="entry name" value="Carnitinyl-CoA dehydratase"/>
    <property type="match status" value="1"/>
</dbReference>
<dbReference type="Gene3D" id="3.90.226.10">
    <property type="entry name" value="2-enoyl-CoA Hydratase, Chain A, domain 1"/>
    <property type="match status" value="1"/>
</dbReference>
<evidence type="ECO:0000256" key="3">
    <source>
        <dbReference type="ARBA" id="ARBA00011881"/>
    </source>
</evidence>
<name>A0A0E4C950_9FIRM</name>
<dbReference type="STRING" id="690567.1975"/>
<evidence type="ECO:0000313" key="8">
    <source>
        <dbReference type="EMBL" id="CFX83522.1"/>
    </source>
</evidence>
<dbReference type="InterPro" id="IPR018376">
    <property type="entry name" value="Enoyl-CoA_hyd/isom_CS"/>
</dbReference>
<comment type="similarity">
    <text evidence="2 7">Belongs to the enoyl-CoA hydratase/isomerase family.</text>
</comment>
<comment type="subunit">
    <text evidence="3">Homotetramer.</text>
</comment>
<dbReference type="Proteomes" id="UP000045545">
    <property type="component" value="Unassembled WGS sequence"/>
</dbReference>
<evidence type="ECO:0000256" key="4">
    <source>
        <dbReference type="ARBA" id="ARBA00023239"/>
    </source>
</evidence>
<comment type="catalytic activity">
    <reaction evidence="5">
        <text>a short-chain (3S)-3-hydroxyacyl-CoA = a short-chain (2E)-enoyl-CoA + H2O</text>
        <dbReference type="Rhea" id="RHEA:52664"/>
        <dbReference type="ChEBI" id="CHEBI:15377"/>
        <dbReference type="ChEBI" id="CHEBI:87488"/>
        <dbReference type="ChEBI" id="CHEBI:136760"/>
        <dbReference type="EC" id="4.2.1.150"/>
    </reaction>
</comment>
<proteinExistence type="inferred from homology"/>
<dbReference type="EC" id="4.2.1.150" evidence="6"/>